<accession>A0A9X2G2E1</accession>
<protein>
    <submittedName>
        <fullName evidence="1">Uncharacterized protein</fullName>
    </submittedName>
</protein>
<evidence type="ECO:0000313" key="1">
    <source>
        <dbReference type="EMBL" id="MCP2265574.1"/>
    </source>
</evidence>
<dbReference type="RefSeq" id="WP_253836799.1">
    <property type="nucleotide sequence ID" value="NZ_JAMTCS010000008.1"/>
</dbReference>
<proteinExistence type="predicted"/>
<gene>
    <name evidence="1" type="ORF">APR03_002930</name>
</gene>
<sequence length="169" mass="18734">MSLKERLAAKQRRTVIVPVQISDPGPAREVYEQADRQATLLQLTVDAGDDDGSKDRAALKRRLTNAKKARDEARADYLEHFEEVRFLAASPAEVERVLGAHLDADGNWDESTACGPLAALCAEDEELRDEQWWTEQLASGTWSPGEHGRLWTSLLSINVTMPPEALPKG</sequence>
<keyword evidence="2" id="KW-1185">Reference proteome</keyword>
<reference evidence="1" key="1">
    <citation type="submission" date="2022-06" db="EMBL/GenBank/DDBJ databases">
        <title>Genomic Encyclopedia of Archaeal and Bacterial Type Strains, Phase II (KMG-II): from individual species to whole genera.</title>
        <authorList>
            <person name="Goeker M."/>
        </authorList>
    </citation>
    <scope>NUCLEOTIDE SEQUENCE</scope>
    <source>
        <strain evidence="1">DSM 26652</strain>
    </source>
</reference>
<dbReference type="Proteomes" id="UP001139493">
    <property type="component" value="Unassembled WGS sequence"/>
</dbReference>
<organism evidence="1 2">
    <name type="scientific">Promicromonospora thailandica</name>
    <dbReference type="NCBI Taxonomy" id="765201"/>
    <lineage>
        <taxon>Bacteria</taxon>
        <taxon>Bacillati</taxon>
        <taxon>Actinomycetota</taxon>
        <taxon>Actinomycetes</taxon>
        <taxon>Micrococcales</taxon>
        <taxon>Promicromonosporaceae</taxon>
        <taxon>Promicromonospora</taxon>
    </lineage>
</organism>
<evidence type="ECO:0000313" key="2">
    <source>
        <dbReference type="Proteomes" id="UP001139493"/>
    </source>
</evidence>
<dbReference type="AlphaFoldDB" id="A0A9X2G2E1"/>
<dbReference type="EMBL" id="JAMTCS010000008">
    <property type="protein sequence ID" value="MCP2265574.1"/>
    <property type="molecule type" value="Genomic_DNA"/>
</dbReference>
<comment type="caution">
    <text evidence="1">The sequence shown here is derived from an EMBL/GenBank/DDBJ whole genome shotgun (WGS) entry which is preliminary data.</text>
</comment>
<name>A0A9X2G2E1_9MICO</name>